<accession>A0A449BDV1</accession>
<dbReference type="RefSeq" id="WP_026390952.1">
    <property type="nucleotide sequence ID" value="NZ_LR215048.1"/>
</dbReference>
<keyword evidence="4" id="KW-0574">Periplasm</keyword>
<keyword evidence="6" id="KW-1185">Reference proteome</keyword>
<dbReference type="PRINTS" id="PR00909">
    <property type="entry name" value="SPERMDNBNDNG"/>
</dbReference>
<gene>
    <name evidence="5" type="primary">potF</name>
    <name evidence="5" type="ORF">NCTC10138_00985</name>
</gene>
<dbReference type="Pfam" id="PF13416">
    <property type="entry name" value="SBP_bac_8"/>
    <property type="match status" value="1"/>
</dbReference>
<reference evidence="5 6" key="1">
    <citation type="submission" date="2019-01" db="EMBL/GenBank/DDBJ databases">
        <authorList>
            <consortium name="Pathogen Informatics"/>
        </authorList>
    </citation>
    <scope>NUCLEOTIDE SEQUENCE [LARGE SCALE GENOMIC DNA]</scope>
    <source>
        <strain evidence="5 6">NCTC10138</strain>
    </source>
</reference>
<evidence type="ECO:0000313" key="5">
    <source>
        <dbReference type="EMBL" id="VEU80608.1"/>
    </source>
</evidence>
<name>A0A449BDV1_HAPAX</name>
<dbReference type="GO" id="GO:0015846">
    <property type="term" value="P:polyamine transport"/>
    <property type="evidence" value="ECO:0007669"/>
    <property type="project" value="InterPro"/>
</dbReference>
<dbReference type="OrthoDB" id="9782004at2"/>
<comment type="subcellular location">
    <subcellularLocation>
        <location evidence="1">Periplasm</location>
    </subcellularLocation>
</comment>
<keyword evidence="2" id="KW-0813">Transport</keyword>
<protein>
    <submittedName>
        <fullName evidence="5">Putrescine-binding periplasmic protein</fullName>
    </submittedName>
</protein>
<dbReference type="Proteomes" id="UP000289841">
    <property type="component" value="Chromosome"/>
</dbReference>
<evidence type="ECO:0000256" key="4">
    <source>
        <dbReference type="ARBA" id="ARBA00022764"/>
    </source>
</evidence>
<organism evidence="5 6">
    <name type="scientific">Haploplasma axanthum</name>
    <name type="common">Acholeplasma axanthum</name>
    <dbReference type="NCBI Taxonomy" id="29552"/>
    <lineage>
        <taxon>Bacteria</taxon>
        <taxon>Bacillati</taxon>
        <taxon>Mycoplasmatota</taxon>
        <taxon>Mollicutes</taxon>
        <taxon>Acholeplasmatales</taxon>
        <taxon>Acholeplasmataceae</taxon>
        <taxon>Haploplasma</taxon>
    </lineage>
</organism>
<evidence type="ECO:0000256" key="2">
    <source>
        <dbReference type="ARBA" id="ARBA00022448"/>
    </source>
</evidence>
<evidence type="ECO:0000256" key="3">
    <source>
        <dbReference type="ARBA" id="ARBA00022729"/>
    </source>
</evidence>
<dbReference type="KEGG" id="aaxa:NCTC10138_00985"/>
<sequence>MKKILSLIVVVTTALVLVACSNKPRLIIYLPNEYIDMSVIKKFEKENNVRVRIINFDSNEVALGQVKSNSYDVVIPSDYAIEELAAQGLLEELNTSEYLGEGFENAPGLEAFLNQLNDEGFNFSKYAIPYFWGNVGVLYNHNITGLTERVKTEGFGVIGDQNLETIIYESSRDAYMVALNVNDVLLKDATKTDIDNATQWLINAKGPKTSILSDQILTTMLRGTKYDAVITYSGDAAYIMSENENYSFYAPANTNVWADGFVIPKNATNKELAKEFIKYMTSYEAAFDNSSYVGYSSPRKDVYDEMIAEDGEYGDERLRVAYAAKVTPFQFFRYDSNLKKMLDDGWEIVVTA</sequence>
<dbReference type="EMBL" id="LR215048">
    <property type="protein sequence ID" value="VEU80608.1"/>
    <property type="molecule type" value="Genomic_DNA"/>
</dbReference>
<dbReference type="PROSITE" id="PS51257">
    <property type="entry name" value="PROKAR_LIPOPROTEIN"/>
    <property type="match status" value="1"/>
</dbReference>
<dbReference type="PANTHER" id="PTHR30222:SF17">
    <property type="entry name" value="SPERMIDINE_PUTRESCINE-BINDING PERIPLASMIC PROTEIN"/>
    <property type="match status" value="1"/>
</dbReference>
<keyword evidence="3" id="KW-0732">Signal</keyword>
<dbReference type="SUPFAM" id="SSF53850">
    <property type="entry name" value="Periplasmic binding protein-like II"/>
    <property type="match status" value="1"/>
</dbReference>
<dbReference type="STRING" id="1278311.GCA_000428705_01527"/>
<dbReference type="AlphaFoldDB" id="A0A449BDV1"/>
<proteinExistence type="predicted"/>
<evidence type="ECO:0000313" key="6">
    <source>
        <dbReference type="Proteomes" id="UP000289841"/>
    </source>
</evidence>
<evidence type="ECO:0000256" key="1">
    <source>
        <dbReference type="ARBA" id="ARBA00004418"/>
    </source>
</evidence>
<dbReference type="GO" id="GO:0042597">
    <property type="term" value="C:periplasmic space"/>
    <property type="evidence" value="ECO:0007669"/>
    <property type="project" value="UniProtKB-SubCell"/>
</dbReference>
<dbReference type="PANTHER" id="PTHR30222">
    <property type="entry name" value="SPERMIDINE/PUTRESCINE-BINDING PERIPLASMIC PROTEIN"/>
    <property type="match status" value="1"/>
</dbReference>
<dbReference type="Gene3D" id="3.40.190.10">
    <property type="entry name" value="Periplasmic binding protein-like II"/>
    <property type="match status" value="2"/>
</dbReference>
<dbReference type="InterPro" id="IPR001188">
    <property type="entry name" value="Sperm_putr-bd"/>
</dbReference>
<dbReference type="GO" id="GO:0019808">
    <property type="term" value="F:polyamine binding"/>
    <property type="evidence" value="ECO:0007669"/>
    <property type="project" value="InterPro"/>
</dbReference>
<dbReference type="InterPro" id="IPR006059">
    <property type="entry name" value="SBP"/>
</dbReference>